<proteinExistence type="predicted"/>
<dbReference type="RefSeq" id="WP_093885664.1">
    <property type="nucleotide sequence ID" value="NZ_FOQY01000002.1"/>
</dbReference>
<dbReference type="AlphaFoldDB" id="A0A1I3H4N3"/>
<evidence type="ECO:0008006" key="3">
    <source>
        <dbReference type="Google" id="ProtNLM"/>
    </source>
</evidence>
<dbReference type="Pfam" id="PF10012">
    <property type="entry name" value="DUF2255"/>
    <property type="match status" value="1"/>
</dbReference>
<gene>
    <name evidence="1" type="ORF">SAMN05216275_102352</name>
</gene>
<accession>A0A1I3H4N3</accession>
<keyword evidence="2" id="KW-1185">Reference proteome</keyword>
<evidence type="ECO:0000313" key="2">
    <source>
        <dbReference type="Proteomes" id="UP000199111"/>
    </source>
</evidence>
<reference evidence="2" key="1">
    <citation type="submission" date="2016-10" db="EMBL/GenBank/DDBJ databases">
        <authorList>
            <person name="Varghese N."/>
            <person name="Submissions S."/>
        </authorList>
    </citation>
    <scope>NUCLEOTIDE SEQUENCE [LARGE SCALE GENOMIC DNA]</scope>
    <source>
        <strain evidence="2">CGMCC 4.2126</strain>
    </source>
</reference>
<name>A0A1I3H4N3_9ACTN</name>
<evidence type="ECO:0000313" key="1">
    <source>
        <dbReference type="EMBL" id="SFI30664.1"/>
    </source>
</evidence>
<dbReference type="GeneID" id="96296685"/>
<protein>
    <recommendedName>
        <fullName evidence="3">DUF2255 family protein</fullName>
    </recommendedName>
</protein>
<dbReference type="Proteomes" id="UP000199111">
    <property type="component" value="Unassembled WGS sequence"/>
</dbReference>
<sequence length="128" mass="14200">MTTWTSDALTAIGGADELRITPLRGDGTRHAPVPIWVVRDGDDLYVRSYRGDGGAWYRAASRSHRARIDSGGVHADVDLLPETDPDRNQRIDTAYRTKYQRYGAAYVDPMTADQAKATTLRLLPHDAT</sequence>
<dbReference type="EMBL" id="FOQY01000002">
    <property type="protein sequence ID" value="SFI30664.1"/>
    <property type="molecule type" value="Genomic_DNA"/>
</dbReference>
<organism evidence="1 2">
    <name type="scientific">Streptosporangium canum</name>
    <dbReference type="NCBI Taxonomy" id="324952"/>
    <lineage>
        <taxon>Bacteria</taxon>
        <taxon>Bacillati</taxon>
        <taxon>Actinomycetota</taxon>
        <taxon>Actinomycetes</taxon>
        <taxon>Streptosporangiales</taxon>
        <taxon>Streptosporangiaceae</taxon>
        <taxon>Streptosporangium</taxon>
    </lineage>
</organism>
<dbReference type="InterPro" id="IPR016888">
    <property type="entry name" value="UCP028498"/>
</dbReference>